<feature type="compositionally biased region" description="Polar residues" evidence="3">
    <location>
        <begin position="211"/>
        <end position="221"/>
    </location>
</feature>
<proteinExistence type="predicted"/>
<dbReference type="GO" id="GO:0003677">
    <property type="term" value="F:DNA binding"/>
    <property type="evidence" value="ECO:0007669"/>
    <property type="project" value="UniProtKB-KW"/>
</dbReference>
<feature type="compositionally biased region" description="Basic residues" evidence="3">
    <location>
        <begin position="232"/>
        <end position="248"/>
    </location>
</feature>
<keyword evidence="4" id="KW-0472">Membrane</keyword>
<dbReference type="GO" id="GO:0070197">
    <property type="term" value="P:meiotic attachment of telomere to nuclear envelope"/>
    <property type="evidence" value="ECO:0007669"/>
    <property type="project" value="InterPro"/>
</dbReference>
<evidence type="ECO:0000256" key="3">
    <source>
        <dbReference type="SAM" id="MobiDB-lite"/>
    </source>
</evidence>
<dbReference type="GO" id="GO:0044820">
    <property type="term" value="P:mitotic telomere tethering at nuclear periphery"/>
    <property type="evidence" value="ECO:0007669"/>
    <property type="project" value="TreeGrafter"/>
</dbReference>
<evidence type="ECO:0000256" key="2">
    <source>
        <dbReference type="ARBA" id="ARBA00023321"/>
    </source>
</evidence>
<dbReference type="GO" id="GO:0030435">
    <property type="term" value="P:sporulation resulting in formation of a cellular spore"/>
    <property type="evidence" value="ECO:0007669"/>
    <property type="project" value="UniProtKB-KW"/>
</dbReference>
<reference evidence="6" key="1">
    <citation type="journal article" date="2020" name="Stud. Mycol.">
        <title>101 Dothideomycetes genomes: a test case for predicting lifestyles and emergence of pathogens.</title>
        <authorList>
            <person name="Haridas S."/>
            <person name="Albert R."/>
            <person name="Binder M."/>
            <person name="Bloem J."/>
            <person name="Labutti K."/>
            <person name="Salamov A."/>
            <person name="Andreopoulos B."/>
            <person name="Baker S."/>
            <person name="Barry K."/>
            <person name="Bills G."/>
            <person name="Bluhm B."/>
            <person name="Cannon C."/>
            <person name="Castanera R."/>
            <person name="Culley D."/>
            <person name="Daum C."/>
            <person name="Ezra D."/>
            <person name="Gonzalez J."/>
            <person name="Henrissat B."/>
            <person name="Kuo A."/>
            <person name="Liang C."/>
            <person name="Lipzen A."/>
            <person name="Lutzoni F."/>
            <person name="Magnuson J."/>
            <person name="Mondo S."/>
            <person name="Nolan M."/>
            <person name="Ohm R."/>
            <person name="Pangilinan J."/>
            <person name="Park H.-J."/>
            <person name="Ramirez L."/>
            <person name="Alfaro M."/>
            <person name="Sun H."/>
            <person name="Tritt A."/>
            <person name="Yoshinaga Y."/>
            <person name="Zwiers L.-H."/>
            <person name="Turgeon B."/>
            <person name="Goodwin S."/>
            <person name="Spatafora J."/>
            <person name="Crous P."/>
            <person name="Grigoriev I."/>
        </authorList>
    </citation>
    <scope>NUCLEOTIDE SEQUENCE</scope>
    <source>
        <strain evidence="6">CBS 113389</strain>
    </source>
</reference>
<keyword evidence="2" id="KW-0183">Conidiation</keyword>
<keyword evidence="4" id="KW-0812">Transmembrane</keyword>
<keyword evidence="6" id="KW-0238">DNA-binding</keyword>
<dbReference type="OrthoDB" id="5346159at2759"/>
<dbReference type="GO" id="GO:1990862">
    <property type="term" value="C:nuclear membrane complex Bqt3-Bqt4"/>
    <property type="evidence" value="ECO:0007669"/>
    <property type="project" value="InterPro"/>
</dbReference>
<dbReference type="PANTHER" id="PTHR38044">
    <property type="entry name" value="BOUQUET FORMATION PROTEIN 4"/>
    <property type="match status" value="1"/>
</dbReference>
<feature type="region of interest" description="Disordered" evidence="3">
    <location>
        <begin position="323"/>
        <end position="360"/>
    </location>
</feature>
<feature type="compositionally biased region" description="Polar residues" evidence="3">
    <location>
        <begin position="189"/>
        <end position="203"/>
    </location>
</feature>
<dbReference type="Proteomes" id="UP000799767">
    <property type="component" value="Unassembled WGS sequence"/>
</dbReference>
<dbReference type="GeneID" id="54471623"/>
<dbReference type="GO" id="GO:0048315">
    <property type="term" value="P:conidium formation"/>
    <property type="evidence" value="ECO:0007669"/>
    <property type="project" value="UniProtKB-KW"/>
</dbReference>
<dbReference type="FunFam" id="3.10.260.10:FF:000002">
    <property type="entry name" value="APSES transcription factor, putative"/>
    <property type="match status" value="1"/>
</dbReference>
<feature type="domain" description="HTH APSES-type" evidence="5">
    <location>
        <begin position="65"/>
        <end position="175"/>
    </location>
</feature>
<dbReference type="Pfam" id="PF04383">
    <property type="entry name" value="KilA-N"/>
    <property type="match status" value="1"/>
</dbReference>
<evidence type="ECO:0000313" key="7">
    <source>
        <dbReference type="Proteomes" id="UP000799767"/>
    </source>
</evidence>
<dbReference type="InterPro" id="IPR003163">
    <property type="entry name" value="Tscrpt_reg_HTH_APSES-type"/>
</dbReference>
<organism evidence="6 7">
    <name type="scientific">Neohortaea acidophila</name>
    <dbReference type="NCBI Taxonomy" id="245834"/>
    <lineage>
        <taxon>Eukaryota</taxon>
        <taxon>Fungi</taxon>
        <taxon>Dikarya</taxon>
        <taxon>Ascomycota</taxon>
        <taxon>Pezizomycotina</taxon>
        <taxon>Dothideomycetes</taxon>
        <taxon>Dothideomycetidae</taxon>
        <taxon>Mycosphaerellales</taxon>
        <taxon>Teratosphaeriaceae</taxon>
        <taxon>Neohortaea</taxon>
    </lineage>
</organism>
<sequence>MSNRSLPEARNPLLTEDAAPMYENLVERRCLGQTELKVKPGQVGTTNATKPDNLGVLDYAHLRVPLPRDLSSSGIFLRQANRKWPEAYFLMRRSTDGYISATGMFKAAFPWAQTAEEAAEKEYIKSLEQTSDEEVAGNVWIHPDQALLLADEYGIRRWIEALLDPEAITHGTSDPKKQIKSPPPYRISKSLSNGPSTSKTPSKASHKRTSSKASKAGQDTLSVPPDSPTKKTPARKIATPRKPRKSRGKSAEPDAALLNGAEKAKVEVEAEIEQALLTGEEKVKATKINVEVPAERAASGGLQDAPEIVEKAKEMVSEAAKLAVASGPSGNKGKRKAKELEEDLEEELSPAGGDAKRIKTSSAAALELRKERIRRRALTGIAASLAIGALVPSILAALGS</sequence>
<dbReference type="InterPro" id="IPR037548">
    <property type="entry name" value="Bqt4"/>
</dbReference>
<dbReference type="RefSeq" id="XP_033594716.1">
    <property type="nucleotide sequence ID" value="XM_033730621.1"/>
</dbReference>
<dbReference type="PROSITE" id="PS51299">
    <property type="entry name" value="HTH_APSES"/>
    <property type="match status" value="1"/>
</dbReference>
<keyword evidence="4" id="KW-1133">Transmembrane helix</keyword>
<dbReference type="SMART" id="SM01252">
    <property type="entry name" value="KilA-N"/>
    <property type="match status" value="1"/>
</dbReference>
<dbReference type="PANTHER" id="PTHR38044:SF1">
    <property type="entry name" value="BOUQUET FORMATION PROTEIN 4"/>
    <property type="match status" value="1"/>
</dbReference>
<evidence type="ECO:0000256" key="4">
    <source>
        <dbReference type="SAM" id="Phobius"/>
    </source>
</evidence>
<evidence type="ECO:0000259" key="5">
    <source>
        <dbReference type="PROSITE" id="PS51299"/>
    </source>
</evidence>
<dbReference type="EMBL" id="MU001631">
    <property type="protein sequence ID" value="KAF2488147.1"/>
    <property type="molecule type" value="Genomic_DNA"/>
</dbReference>
<feature type="region of interest" description="Disordered" evidence="3">
    <location>
        <begin position="169"/>
        <end position="258"/>
    </location>
</feature>
<evidence type="ECO:0000313" key="6">
    <source>
        <dbReference type="EMBL" id="KAF2488147.1"/>
    </source>
</evidence>
<protein>
    <submittedName>
        <fullName evidence="6">Transcription regulator HTH, apses-type DNA-binding domain-containing protein</fullName>
    </submittedName>
</protein>
<dbReference type="SUPFAM" id="SSF54616">
    <property type="entry name" value="DNA-binding domain of Mlu1-box binding protein MBP1"/>
    <property type="match status" value="1"/>
</dbReference>
<accession>A0A6A6Q9Q8</accession>
<keyword evidence="7" id="KW-1185">Reference proteome</keyword>
<keyword evidence="1" id="KW-0749">Sporulation</keyword>
<feature type="transmembrane region" description="Helical" evidence="4">
    <location>
        <begin position="377"/>
        <end position="398"/>
    </location>
</feature>
<name>A0A6A6Q9Q8_9PEZI</name>
<dbReference type="AlphaFoldDB" id="A0A6A6Q9Q8"/>
<dbReference type="InterPro" id="IPR018004">
    <property type="entry name" value="KilA/APSES_HTH"/>
</dbReference>
<dbReference type="InterPro" id="IPR036887">
    <property type="entry name" value="HTH_APSES_sf"/>
</dbReference>
<gene>
    <name evidence="6" type="ORF">BDY17DRAFT_24535</name>
</gene>
<evidence type="ECO:0000256" key="1">
    <source>
        <dbReference type="ARBA" id="ARBA00022969"/>
    </source>
</evidence>
<dbReference type="Gene3D" id="3.10.260.10">
    <property type="entry name" value="Transcription regulator HTH, APSES-type DNA-binding domain"/>
    <property type="match status" value="1"/>
</dbReference>